<dbReference type="Proteomes" id="UP001597338">
    <property type="component" value="Unassembled WGS sequence"/>
</dbReference>
<keyword evidence="1" id="KW-1133">Transmembrane helix</keyword>
<feature type="transmembrane region" description="Helical" evidence="1">
    <location>
        <begin position="583"/>
        <end position="605"/>
    </location>
</feature>
<evidence type="ECO:0000256" key="1">
    <source>
        <dbReference type="SAM" id="Phobius"/>
    </source>
</evidence>
<evidence type="ECO:0000313" key="2">
    <source>
        <dbReference type="EMBL" id="MFD2029085.1"/>
    </source>
</evidence>
<evidence type="ECO:0000313" key="3">
    <source>
        <dbReference type="Proteomes" id="UP001597338"/>
    </source>
</evidence>
<proteinExistence type="predicted"/>
<feature type="transmembrane region" description="Helical" evidence="1">
    <location>
        <begin position="143"/>
        <end position="171"/>
    </location>
</feature>
<dbReference type="RefSeq" id="WP_377200738.1">
    <property type="nucleotide sequence ID" value="NZ_JBHUHF010000001.1"/>
</dbReference>
<keyword evidence="1" id="KW-0812">Transmembrane</keyword>
<organism evidence="2 3">
    <name type="scientific">Promicromonospora aerolata</name>
    <dbReference type="NCBI Taxonomy" id="195749"/>
    <lineage>
        <taxon>Bacteria</taxon>
        <taxon>Bacillati</taxon>
        <taxon>Actinomycetota</taxon>
        <taxon>Actinomycetes</taxon>
        <taxon>Micrococcales</taxon>
        <taxon>Promicromonosporaceae</taxon>
        <taxon>Promicromonospora</taxon>
    </lineage>
</organism>
<name>A0ABW4VER4_9MICO</name>
<dbReference type="EMBL" id="JBHUHF010000001">
    <property type="protein sequence ID" value="MFD2029085.1"/>
    <property type="molecule type" value="Genomic_DNA"/>
</dbReference>
<feature type="transmembrane region" description="Helical" evidence="1">
    <location>
        <begin position="226"/>
        <end position="246"/>
    </location>
</feature>
<feature type="transmembrane region" description="Helical" evidence="1">
    <location>
        <begin position="497"/>
        <end position="514"/>
    </location>
</feature>
<feature type="transmembrane region" description="Helical" evidence="1">
    <location>
        <begin position="258"/>
        <end position="284"/>
    </location>
</feature>
<feature type="transmembrane region" description="Helical" evidence="1">
    <location>
        <begin position="543"/>
        <end position="563"/>
    </location>
</feature>
<comment type="caution">
    <text evidence="2">The sequence shown here is derived from an EMBL/GenBank/DDBJ whole genome shotgun (WGS) entry which is preliminary data.</text>
</comment>
<feature type="transmembrane region" description="Helical" evidence="1">
    <location>
        <begin position="191"/>
        <end position="214"/>
    </location>
</feature>
<accession>A0ABW4VER4</accession>
<sequence length="612" mass="63801">MVPPGLSSLPRPGEAVLSPGLIALGYTSPDFGFDASDAGTGHDGAIGDAGLASRSEGFIYARVAEGRSLGESATFSSGFGGPGSQYPVETTLDVPSAGAAMLGAVWLLILPALLLMTSAARAESQIRTERAGILWRLGIARRSIASLLALETLSLAAIGAVLGVVAWAVAVAPRTSLPGIRATLLPQSFELPVYVIAAAVVLILLNGMLAALWVKRERSQPRIGTSILWVLPFTLCVGLMTVAGWAPQILGYDSFYDVGVAVLICAGVGATITLPMAIPALLGGMGAVGKLVRRPTAWLASRLVVTRRSTLARPAVMAAVLVYLAGATTAMIAALTTNPPVPVLPSVDRAVWSVSWVDSRDSDIETVTERATEASAETLAVTPLPPPEPEDLVNGPAPLAEVTLPDCHAAQQFFGLDEQAVACTASDAIVSDLPYLVEFGSHGNRDGDPAQPISELLLSVPTTWTEADAITLFSGLPAVNAWKLVGHDDFGTATYDWLAGGMIAATGLLAIGLIREIGDRVLVVVSERSHLLRAGLRSEEADWVYGLATMLPMFVALPLGYLAARVFAANGVSYLVTADSIDVVAIVALLVAGLTAVVIALTLWWQQRIDTP</sequence>
<keyword evidence="3" id="KW-1185">Reference proteome</keyword>
<protein>
    <recommendedName>
        <fullName evidence="4">FtsX-like permease family protein</fullName>
    </recommendedName>
</protein>
<gene>
    <name evidence="2" type="ORF">ACFSL2_26625</name>
</gene>
<feature type="transmembrane region" description="Helical" evidence="1">
    <location>
        <begin position="99"/>
        <end position="122"/>
    </location>
</feature>
<reference evidence="3" key="1">
    <citation type="journal article" date="2019" name="Int. J. Syst. Evol. Microbiol.">
        <title>The Global Catalogue of Microorganisms (GCM) 10K type strain sequencing project: providing services to taxonomists for standard genome sequencing and annotation.</title>
        <authorList>
            <consortium name="The Broad Institute Genomics Platform"/>
            <consortium name="The Broad Institute Genome Sequencing Center for Infectious Disease"/>
            <person name="Wu L."/>
            <person name="Ma J."/>
        </authorList>
    </citation>
    <scope>NUCLEOTIDE SEQUENCE [LARGE SCALE GENOMIC DNA]</scope>
    <source>
        <strain evidence="3">CCM 7043</strain>
    </source>
</reference>
<keyword evidence="1" id="KW-0472">Membrane</keyword>
<evidence type="ECO:0008006" key="4">
    <source>
        <dbReference type="Google" id="ProtNLM"/>
    </source>
</evidence>
<feature type="transmembrane region" description="Helical" evidence="1">
    <location>
        <begin position="315"/>
        <end position="335"/>
    </location>
</feature>